<evidence type="ECO:0000313" key="2">
    <source>
        <dbReference type="EMBL" id="THV06272.1"/>
    </source>
</evidence>
<protein>
    <submittedName>
        <fullName evidence="2">Uncharacterized protein</fullName>
    </submittedName>
</protein>
<dbReference type="AlphaFoldDB" id="A0A4S8MTE0"/>
<feature type="region of interest" description="Disordered" evidence="1">
    <location>
        <begin position="140"/>
        <end position="176"/>
    </location>
</feature>
<accession>A0A4S8MTE0</accession>
<feature type="region of interest" description="Disordered" evidence="1">
    <location>
        <begin position="55"/>
        <end position="88"/>
    </location>
</feature>
<sequence length="814" mass="93609">MSSISYSSLYLNPWADPESADFNSDSFALRSTDCTSSDLLTTSFPLDSISAPMPSKITSFQDSNPRTSSSVTSPELPKHLSESMPNELSMPVKESKLPGRPVPYPVSSDVLCSFEFSIGRWIIYHHSEFETTYTLSDRPPWMDEPPGPHNKVTFPPSTPRHDSRSLNEPDGNGISSNISKLELESQMPVPTTDTSFRLSSDPNSIDQCHFNDLDIAVIAKLQTIWEDPERRHLIIDYMNEIGVCIDEQADYFFDCFEKNCSSEQTEEWENSLEVEFSDNSAKSSDSNSLISISLDNSSEPFSSDHYSFTEPHDDRYLHNYFSCASEPDFDDIFSCYEIEDSKLHSFEICLGHSDTNQSHVDNSEYELFEVLDNAAKSPDCDSLTSTSFNDSFNPSPFDLSCDSDLDFDDILSCYEVDDTRFHYFENSFEDTDKFYTVHSEYWIAKMSPLPLAFNQPTNTDHGSKSNQLINDDSEQCEQISVTYNFPPRNQLSTPTQFFRVEHYYVLVSSPFRVLHSFLISATLFLTTFEHAYNKNPTLHILFGFAKYHTPTLRNTYFSLGASHSMLYALSESHSMIFFLYPDKLLLLDDPSSAYSTVQPDYWFFVHPPPITDDLTELEITQLKEYAFEGWNGIDPLSTHEEKSRSWISTFPCDWDLTRSESALYKLFGIVSTRYGEEEEGRFRVEWFRKWSEEFMIRKVGKDGFVVDKLDIKKQGRGLLVMKKQGHLEKNFTDYWWRNRHRWKFSKIGVVTESDVQEVFRFWSLYRGRKLYLHILSLYSLSSLTLSADPRLDSLQPSLGLAPPPIMRSEAPTNT</sequence>
<dbReference type="Proteomes" id="UP000297245">
    <property type="component" value="Unassembled WGS sequence"/>
</dbReference>
<reference evidence="2 3" key="1">
    <citation type="journal article" date="2019" name="Nat. Ecol. Evol.">
        <title>Megaphylogeny resolves global patterns of mushroom evolution.</title>
        <authorList>
            <person name="Varga T."/>
            <person name="Krizsan K."/>
            <person name="Foldi C."/>
            <person name="Dima B."/>
            <person name="Sanchez-Garcia M."/>
            <person name="Sanchez-Ramirez S."/>
            <person name="Szollosi G.J."/>
            <person name="Szarkandi J.G."/>
            <person name="Papp V."/>
            <person name="Albert L."/>
            <person name="Andreopoulos W."/>
            <person name="Angelini C."/>
            <person name="Antonin V."/>
            <person name="Barry K.W."/>
            <person name="Bougher N.L."/>
            <person name="Buchanan P."/>
            <person name="Buyck B."/>
            <person name="Bense V."/>
            <person name="Catcheside P."/>
            <person name="Chovatia M."/>
            <person name="Cooper J."/>
            <person name="Damon W."/>
            <person name="Desjardin D."/>
            <person name="Finy P."/>
            <person name="Geml J."/>
            <person name="Haridas S."/>
            <person name="Hughes K."/>
            <person name="Justo A."/>
            <person name="Karasinski D."/>
            <person name="Kautmanova I."/>
            <person name="Kiss B."/>
            <person name="Kocsube S."/>
            <person name="Kotiranta H."/>
            <person name="LaButti K.M."/>
            <person name="Lechner B.E."/>
            <person name="Liimatainen K."/>
            <person name="Lipzen A."/>
            <person name="Lukacs Z."/>
            <person name="Mihaltcheva S."/>
            <person name="Morgado L.N."/>
            <person name="Niskanen T."/>
            <person name="Noordeloos M.E."/>
            <person name="Ohm R.A."/>
            <person name="Ortiz-Santana B."/>
            <person name="Ovrebo C."/>
            <person name="Racz N."/>
            <person name="Riley R."/>
            <person name="Savchenko A."/>
            <person name="Shiryaev A."/>
            <person name="Soop K."/>
            <person name="Spirin V."/>
            <person name="Szebenyi C."/>
            <person name="Tomsovsky M."/>
            <person name="Tulloss R.E."/>
            <person name="Uehling J."/>
            <person name="Grigoriev I.V."/>
            <person name="Vagvolgyi C."/>
            <person name="Papp T."/>
            <person name="Martin F.M."/>
            <person name="Miettinen O."/>
            <person name="Hibbett D.S."/>
            <person name="Nagy L.G."/>
        </authorList>
    </citation>
    <scope>NUCLEOTIDE SEQUENCE [LARGE SCALE GENOMIC DNA]</scope>
    <source>
        <strain evidence="2 3">CBS 962.96</strain>
    </source>
</reference>
<gene>
    <name evidence="2" type="ORF">K435DRAFT_849358</name>
</gene>
<dbReference type="EMBL" id="ML179044">
    <property type="protein sequence ID" value="THV06272.1"/>
    <property type="molecule type" value="Genomic_DNA"/>
</dbReference>
<name>A0A4S8MTE0_DENBC</name>
<organism evidence="2 3">
    <name type="scientific">Dendrothele bispora (strain CBS 962.96)</name>
    <dbReference type="NCBI Taxonomy" id="1314807"/>
    <lineage>
        <taxon>Eukaryota</taxon>
        <taxon>Fungi</taxon>
        <taxon>Dikarya</taxon>
        <taxon>Basidiomycota</taxon>
        <taxon>Agaricomycotina</taxon>
        <taxon>Agaricomycetes</taxon>
        <taxon>Agaricomycetidae</taxon>
        <taxon>Agaricales</taxon>
        <taxon>Agaricales incertae sedis</taxon>
        <taxon>Dendrothele</taxon>
    </lineage>
</organism>
<evidence type="ECO:0000256" key="1">
    <source>
        <dbReference type="SAM" id="MobiDB-lite"/>
    </source>
</evidence>
<evidence type="ECO:0000313" key="3">
    <source>
        <dbReference type="Proteomes" id="UP000297245"/>
    </source>
</evidence>
<proteinExistence type="predicted"/>
<keyword evidence="3" id="KW-1185">Reference proteome</keyword>
<feature type="compositionally biased region" description="Polar residues" evidence="1">
    <location>
        <begin position="56"/>
        <end position="73"/>
    </location>
</feature>